<dbReference type="Gramene" id="GBG76616">
    <property type="protein sequence ID" value="GBG76616"/>
    <property type="gene ID" value="CBR_g22831"/>
</dbReference>
<accession>A0A388L2V2</accession>
<evidence type="ECO:0000313" key="1">
    <source>
        <dbReference type="EMBL" id="GBG76616.1"/>
    </source>
</evidence>
<sequence length="200" mass="22854">MKVPYYGPIVFLQDESGSYYPCGGINTYAFDKNMRDEEYMRFHLTTCFDIDGHEVPDNYKLVSLHVEKFQGYGIRAALMPPFDKSKKKDASHMVMLRPFEFLKHVNCYKVSNCIVTIDNMLQLSTPFVSFDRDLQDFTDIVRCHKLQTMGQPTLWATVFVCSLKAVGKSCEELKTSVQMSKSEATSTQAKSVRKVIASLQ</sequence>
<protein>
    <submittedName>
        <fullName evidence="1">Uncharacterized protein</fullName>
    </submittedName>
</protein>
<dbReference type="Proteomes" id="UP000265515">
    <property type="component" value="Unassembled WGS sequence"/>
</dbReference>
<dbReference type="EMBL" id="BFEA01000249">
    <property type="protein sequence ID" value="GBG76616.1"/>
    <property type="molecule type" value="Genomic_DNA"/>
</dbReference>
<comment type="caution">
    <text evidence="1">The sequence shown here is derived from an EMBL/GenBank/DDBJ whole genome shotgun (WGS) entry which is preliminary data.</text>
</comment>
<evidence type="ECO:0000313" key="2">
    <source>
        <dbReference type="Proteomes" id="UP000265515"/>
    </source>
</evidence>
<name>A0A388L2V2_CHABU</name>
<keyword evidence="2" id="KW-1185">Reference proteome</keyword>
<proteinExistence type="predicted"/>
<gene>
    <name evidence="1" type="ORF">CBR_g22831</name>
</gene>
<reference evidence="1 2" key="1">
    <citation type="journal article" date="2018" name="Cell">
        <title>The Chara Genome: Secondary Complexity and Implications for Plant Terrestrialization.</title>
        <authorList>
            <person name="Nishiyama T."/>
            <person name="Sakayama H."/>
            <person name="Vries J.D."/>
            <person name="Buschmann H."/>
            <person name="Saint-Marcoux D."/>
            <person name="Ullrich K.K."/>
            <person name="Haas F.B."/>
            <person name="Vanderstraeten L."/>
            <person name="Becker D."/>
            <person name="Lang D."/>
            <person name="Vosolsobe S."/>
            <person name="Rombauts S."/>
            <person name="Wilhelmsson P.K.I."/>
            <person name="Janitza P."/>
            <person name="Kern R."/>
            <person name="Heyl A."/>
            <person name="Rumpler F."/>
            <person name="Villalobos L.I.A.C."/>
            <person name="Clay J.M."/>
            <person name="Skokan R."/>
            <person name="Toyoda A."/>
            <person name="Suzuki Y."/>
            <person name="Kagoshima H."/>
            <person name="Schijlen E."/>
            <person name="Tajeshwar N."/>
            <person name="Catarino B."/>
            <person name="Hetherington A.J."/>
            <person name="Saltykova A."/>
            <person name="Bonnot C."/>
            <person name="Breuninger H."/>
            <person name="Symeonidi A."/>
            <person name="Radhakrishnan G.V."/>
            <person name="Van Nieuwerburgh F."/>
            <person name="Deforce D."/>
            <person name="Chang C."/>
            <person name="Karol K.G."/>
            <person name="Hedrich R."/>
            <person name="Ulvskov P."/>
            <person name="Glockner G."/>
            <person name="Delwiche C.F."/>
            <person name="Petrasek J."/>
            <person name="Van de Peer Y."/>
            <person name="Friml J."/>
            <person name="Beilby M."/>
            <person name="Dolan L."/>
            <person name="Kohara Y."/>
            <person name="Sugano S."/>
            <person name="Fujiyama A."/>
            <person name="Delaux P.-M."/>
            <person name="Quint M."/>
            <person name="TheiBen G."/>
            <person name="Hagemann M."/>
            <person name="Harholt J."/>
            <person name="Dunand C."/>
            <person name="Zachgo S."/>
            <person name="Langdale J."/>
            <person name="Maumus F."/>
            <person name="Straeten D.V.D."/>
            <person name="Gould S.B."/>
            <person name="Rensing S.A."/>
        </authorList>
    </citation>
    <scope>NUCLEOTIDE SEQUENCE [LARGE SCALE GENOMIC DNA]</scope>
    <source>
        <strain evidence="1 2">S276</strain>
    </source>
</reference>
<dbReference type="AlphaFoldDB" id="A0A388L2V2"/>
<organism evidence="1 2">
    <name type="scientific">Chara braunii</name>
    <name type="common">Braun's stonewort</name>
    <dbReference type="NCBI Taxonomy" id="69332"/>
    <lineage>
        <taxon>Eukaryota</taxon>
        <taxon>Viridiplantae</taxon>
        <taxon>Streptophyta</taxon>
        <taxon>Charophyceae</taxon>
        <taxon>Charales</taxon>
        <taxon>Characeae</taxon>
        <taxon>Chara</taxon>
    </lineage>
</organism>